<gene>
    <name evidence="6" type="ORF">NDI37_08920</name>
</gene>
<feature type="region of interest" description="Disordered" evidence="3">
    <location>
        <begin position="206"/>
        <end position="248"/>
    </location>
</feature>
<evidence type="ECO:0000256" key="3">
    <source>
        <dbReference type="SAM" id="MobiDB-lite"/>
    </source>
</evidence>
<keyword evidence="2" id="KW-0605">Phycobilisome</keyword>
<evidence type="ECO:0000259" key="5">
    <source>
        <dbReference type="Pfam" id="PF01471"/>
    </source>
</evidence>
<dbReference type="Pfam" id="PF13646">
    <property type="entry name" value="HEAT_2"/>
    <property type="match status" value="2"/>
</dbReference>
<evidence type="ECO:0000256" key="1">
    <source>
        <dbReference type="ARBA" id="ARBA00022549"/>
    </source>
</evidence>
<dbReference type="Gene3D" id="1.25.10.10">
    <property type="entry name" value="Leucine-rich Repeat Variant"/>
    <property type="match status" value="1"/>
</dbReference>
<keyword evidence="4" id="KW-0812">Transmembrane</keyword>
<dbReference type="InterPro" id="IPR016024">
    <property type="entry name" value="ARM-type_fold"/>
</dbReference>
<comment type="caution">
    <text evidence="6">The sequence shown here is derived from an EMBL/GenBank/DDBJ whole genome shotgun (WGS) entry which is preliminary data.</text>
</comment>
<dbReference type="InterPro" id="IPR011989">
    <property type="entry name" value="ARM-like"/>
</dbReference>
<evidence type="ECO:0000256" key="2">
    <source>
        <dbReference type="ARBA" id="ARBA00022738"/>
    </source>
</evidence>
<dbReference type="PANTHER" id="PTHR12697:SF5">
    <property type="entry name" value="DEOXYHYPUSINE HYDROXYLASE"/>
    <property type="match status" value="1"/>
</dbReference>
<dbReference type="Pfam" id="PF01471">
    <property type="entry name" value="PG_binding_1"/>
    <property type="match status" value="1"/>
</dbReference>
<dbReference type="Proteomes" id="UP001442494">
    <property type="component" value="Unassembled WGS sequence"/>
</dbReference>
<proteinExistence type="predicted"/>
<sequence length="413" mass="44947">MILYRSTLLLVTSVTCLGFIPISGKNFSGVEQAIATLPTRSQSIELAQASSPNAADAQPVLTVGSQGLEVAELQKALKRLGHYDGAVDGVYGRTTAVAVSKFQTSAGLAADGVAGSTTRENIKTSLAAQPKPSPTQKPKAAKPRPNFLLWVLGLILASAGVGLAVYFFVSWLKNATRHEEEPEASSDELSDEISYLDLENASNNGIDTHIQPLENDSKNGFHSSVFTVSDKRHPDEGITPQPPKETIPPIRETTRLAKIDIVEELVKDLQGNDLTKRRKAIWELAQRGDSRAVQPLVDLLMDSDSQQRGLILEALSQIGTRTLKPMNRALAISLQDESPEVRKNAIRDLTRIYDTISQVSQLLRLAAEDQNSDVQETARWAMGQLNRIRSIPGAENKAALPNSPEDKSDERSQ</sequence>
<feature type="transmembrane region" description="Helical" evidence="4">
    <location>
        <begin position="147"/>
        <end position="169"/>
    </location>
</feature>
<feature type="compositionally biased region" description="Basic and acidic residues" evidence="3">
    <location>
        <begin position="404"/>
        <end position="413"/>
    </location>
</feature>
<dbReference type="PANTHER" id="PTHR12697">
    <property type="entry name" value="PBS LYASE HEAT-LIKE PROTEIN"/>
    <property type="match status" value="1"/>
</dbReference>
<dbReference type="Gene3D" id="1.10.101.10">
    <property type="entry name" value="PGBD-like superfamily/PGBD"/>
    <property type="match status" value="1"/>
</dbReference>
<evidence type="ECO:0000313" key="6">
    <source>
        <dbReference type="EMBL" id="MEP0864589.1"/>
    </source>
</evidence>
<dbReference type="InterPro" id="IPR036366">
    <property type="entry name" value="PGBDSf"/>
</dbReference>
<feature type="compositionally biased region" description="Polar residues" evidence="3">
    <location>
        <begin position="218"/>
        <end position="227"/>
    </location>
</feature>
<dbReference type="InterPro" id="IPR002477">
    <property type="entry name" value="Peptidoglycan-bd-like"/>
</dbReference>
<protein>
    <submittedName>
        <fullName evidence="6">HEAT repeat domain-containing protein</fullName>
    </submittedName>
</protein>
<organism evidence="6 7">
    <name type="scientific">Funiculus sociatus GB2-A5</name>
    <dbReference type="NCBI Taxonomy" id="2933946"/>
    <lineage>
        <taxon>Bacteria</taxon>
        <taxon>Bacillati</taxon>
        <taxon>Cyanobacteriota</taxon>
        <taxon>Cyanophyceae</taxon>
        <taxon>Coleofasciculales</taxon>
        <taxon>Coleofasciculaceae</taxon>
        <taxon>Funiculus</taxon>
    </lineage>
</organism>
<dbReference type="SUPFAM" id="SSF48371">
    <property type="entry name" value="ARM repeat"/>
    <property type="match status" value="1"/>
</dbReference>
<evidence type="ECO:0000313" key="7">
    <source>
        <dbReference type="Proteomes" id="UP001442494"/>
    </source>
</evidence>
<evidence type="ECO:0000256" key="4">
    <source>
        <dbReference type="SAM" id="Phobius"/>
    </source>
</evidence>
<dbReference type="InterPro" id="IPR036365">
    <property type="entry name" value="PGBD-like_sf"/>
</dbReference>
<feature type="region of interest" description="Disordered" evidence="3">
    <location>
        <begin position="391"/>
        <end position="413"/>
    </location>
</feature>
<feature type="domain" description="Peptidoglycan binding-like" evidence="5">
    <location>
        <begin position="67"/>
        <end position="120"/>
    </location>
</feature>
<dbReference type="SUPFAM" id="SSF47090">
    <property type="entry name" value="PGBD-like"/>
    <property type="match status" value="1"/>
</dbReference>
<keyword evidence="1" id="KW-0042">Antenna complex</keyword>
<accession>A0ABV0JMD0</accession>
<dbReference type="RefSeq" id="WP_190421554.1">
    <property type="nucleotide sequence ID" value="NZ_JAMPKK010000015.1"/>
</dbReference>
<keyword evidence="4" id="KW-0472">Membrane</keyword>
<dbReference type="EMBL" id="JAMPKK010000015">
    <property type="protein sequence ID" value="MEP0864589.1"/>
    <property type="molecule type" value="Genomic_DNA"/>
</dbReference>
<keyword evidence="4" id="KW-1133">Transmembrane helix</keyword>
<name>A0ABV0JMD0_9CYAN</name>
<keyword evidence="7" id="KW-1185">Reference proteome</keyword>
<reference evidence="6 7" key="1">
    <citation type="submission" date="2022-04" db="EMBL/GenBank/DDBJ databases">
        <title>Positive selection, recombination, and allopatry shape intraspecific diversity of widespread and dominant cyanobacteria.</title>
        <authorList>
            <person name="Wei J."/>
            <person name="Shu W."/>
            <person name="Hu C."/>
        </authorList>
    </citation>
    <scope>NUCLEOTIDE SEQUENCE [LARGE SCALE GENOMIC DNA]</scope>
    <source>
        <strain evidence="6 7">GB2-A5</strain>
    </source>
</reference>